<comment type="caution">
    <text evidence="1">The sequence shown here is derived from an EMBL/GenBank/DDBJ whole genome shotgun (WGS) entry which is preliminary data.</text>
</comment>
<dbReference type="Proteomes" id="UP000663842">
    <property type="component" value="Unassembled WGS sequence"/>
</dbReference>
<dbReference type="AlphaFoldDB" id="A0A816MVR4"/>
<reference evidence="1" key="1">
    <citation type="submission" date="2021-02" db="EMBL/GenBank/DDBJ databases">
        <authorList>
            <person name="Nowell W R."/>
        </authorList>
    </citation>
    <scope>NUCLEOTIDE SEQUENCE</scope>
</reference>
<evidence type="ECO:0000313" key="1">
    <source>
        <dbReference type="EMBL" id="CAF2003201.1"/>
    </source>
</evidence>
<evidence type="ECO:0000313" key="2">
    <source>
        <dbReference type="EMBL" id="CAF4163916.1"/>
    </source>
</evidence>
<name>A0A816MVR4_9BILA</name>
<sequence length="154" mass="18393">MFNLVELDLRLVMFDEKRFIDGYDLKYNIINHLLRLNKFVFNISSHLPLNDQISLSSNEDCQLSFKDVQDNKVISYVDYFSDCKRGQCHIYSYPYQGKRYQSITNNFSYGLFESVREVSLFDERPLEHEFFVKIAKSFSFIEKLTVYNKKSTEE</sequence>
<gene>
    <name evidence="2" type="ORF">UXM345_LOCUS25864</name>
    <name evidence="1" type="ORF">XDN619_LOCUS3401</name>
</gene>
<protein>
    <submittedName>
        <fullName evidence="1">Uncharacterized protein</fullName>
    </submittedName>
</protein>
<organism evidence="1 3">
    <name type="scientific">Rotaria magnacalcarata</name>
    <dbReference type="NCBI Taxonomy" id="392030"/>
    <lineage>
        <taxon>Eukaryota</taxon>
        <taxon>Metazoa</taxon>
        <taxon>Spiralia</taxon>
        <taxon>Gnathifera</taxon>
        <taxon>Rotifera</taxon>
        <taxon>Eurotatoria</taxon>
        <taxon>Bdelloidea</taxon>
        <taxon>Philodinida</taxon>
        <taxon>Philodinidae</taxon>
        <taxon>Rotaria</taxon>
    </lineage>
</organism>
<dbReference type="EMBL" id="CAJOBF010005097">
    <property type="protein sequence ID" value="CAF4163916.1"/>
    <property type="molecule type" value="Genomic_DNA"/>
</dbReference>
<evidence type="ECO:0000313" key="3">
    <source>
        <dbReference type="Proteomes" id="UP000663887"/>
    </source>
</evidence>
<dbReference type="EMBL" id="CAJNRG010000480">
    <property type="protein sequence ID" value="CAF2003201.1"/>
    <property type="molecule type" value="Genomic_DNA"/>
</dbReference>
<proteinExistence type="predicted"/>
<accession>A0A816MVR4</accession>
<dbReference type="Proteomes" id="UP000663887">
    <property type="component" value="Unassembled WGS sequence"/>
</dbReference>